<gene>
    <name evidence="1" type="ORF">ALC62_07366</name>
</gene>
<reference evidence="1 2" key="1">
    <citation type="submission" date="2016-03" db="EMBL/GenBank/DDBJ databases">
        <title>Cyphomyrmex costatus WGS genome.</title>
        <authorList>
            <person name="Nygaard S."/>
            <person name="Hu H."/>
            <person name="Boomsma J."/>
            <person name="Zhang G."/>
        </authorList>
    </citation>
    <scope>NUCLEOTIDE SEQUENCE [LARGE SCALE GENOMIC DNA]</scope>
    <source>
        <strain evidence="1">MS0001</strain>
        <tissue evidence="1">Whole body</tissue>
    </source>
</reference>
<proteinExistence type="predicted"/>
<dbReference type="EMBL" id="KQ977574">
    <property type="protein sequence ID" value="KYN01894.1"/>
    <property type="molecule type" value="Genomic_DNA"/>
</dbReference>
<accession>A0A195CP60</accession>
<dbReference type="AlphaFoldDB" id="A0A195CP60"/>
<organism evidence="1 2">
    <name type="scientific">Cyphomyrmex costatus</name>
    <dbReference type="NCBI Taxonomy" id="456900"/>
    <lineage>
        <taxon>Eukaryota</taxon>
        <taxon>Metazoa</taxon>
        <taxon>Ecdysozoa</taxon>
        <taxon>Arthropoda</taxon>
        <taxon>Hexapoda</taxon>
        <taxon>Insecta</taxon>
        <taxon>Pterygota</taxon>
        <taxon>Neoptera</taxon>
        <taxon>Endopterygota</taxon>
        <taxon>Hymenoptera</taxon>
        <taxon>Apocrita</taxon>
        <taxon>Aculeata</taxon>
        <taxon>Formicoidea</taxon>
        <taxon>Formicidae</taxon>
        <taxon>Myrmicinae</taxon>
        <taxon>Cyphomyrmex</taxon>
    </lineage>
</organism>
<keyword evidence="2" id="KW-1185">Reference proteome</keyword>
<dbReference type="Proteomes" id="UP000078542">
    <property type="component" value="Unassembled WGS sequence"/>
</dbReference>
<sequence>MSLLRIRIYMRAIKLTRFVRTKSSNYTLLRTRVRHFVKSATFYYSHISPPYLETDFFDHLEDIHTQQPIYYGRTTRAWLDRQFLQR</sequence>
<evidence type="ECO:0000313" key="1">
    <source>
        <dbReference type="EMBL" id="KYN01894.1"/>
    </source>
</evidence>
<evidence type="ECO:0000313" key="2">
    <source>
        <dbReference type="Proteomes" id="UP000078542"/>
    </source>
</evidence>
<protein>
    <submittedName>
        <fullName evidence="1">Uncharacterized protein</fullName>
    </submittedName>
</protein>
<name>A0A195CP60_9HYME</name>